<dbReference type="InterPro" id="IPR000595">
    <property type="entry name" value="cNMP-bd_dom"/>
</dbReference>
<evidence type="ECO:0000313" key="5">
    <source>
        <dbReference type="EMBL" id="MDR7149561.1"/>
    </source>
</evidence>
<evidence type="ECO:0000256" key="3">
    <source>
        <dbReference type="ARBA" id="ARBA00023163"/>
    </source>
</evidence>
<dbReference type="InterPro" id="IPR050397">
    <property type="entry name" value="Env_Response_Regulators"/>
</dbReference>
<dbReference type="PANTHER" id="PTHR24567:SF74">
    <property type="entry name" value="HTH-TYPE TRANSCRIPTIONAL REGULATOR ARCR"/>
    <property type="match status" value="1"/>
</dbReference>
<dbReference type="Pfam" id="PF13545">
    <property type="entry name" value="HTH_Crp_2"/>
    <property type="match status" value="1"/>
</dbReference>
<protein>
    <submittedName>
        <fullName evidence="5">CRP-like cAMP-binding protein</fullName>
    </submittedName>
</protein>
<reference evidence="5 6" key="1">
    <citation type="submission" date="2023-07" db="EMBL/GenBank/DDBJ databases">
        <title>Sorghum-associated microbial communities from plants grown in Nebraska, USA.</title>
        <authorList>
            <person name="Schachtman D."/>
        </authorList>
    </citation>
    <scope>NUCLEOTIDE SEQUENCE [LARGE SCALE GENOMIC DNA]</scope>
    <source>
        <strain evidence="5 6">4249</strain>
    </source>
</reference>
<keyword evidence="2" id="KW-0238">DNA-binding</keyword>
<gene>
    <name evidence="5" type="ORF">J2W49_001510</name>
</gene>
<dbReference type="Pfam" id="PF00027">
    <property type="entry name" value="cNMP_binding"/>
    <property type="match status" value="1"/>
</dbReference>
<comment type="caution">
    <text evidence="5">The sequence shown here is derived from an EMBL/GenBank/DDBJ whole genome shotgun (WGS) entry which is preliminary data.</text>
</comment>
<evidence type="ECO:0000256" key="1">
    <source>
        <dbReference type="ARBA" id="ARBA00023015"/>
    </source>
</evidence>
<dbReference type="InterPro" id="IPR018490">
    <property type="entry name" value="cNMP-bd_dom_sf"/>
</dbReference>
<feature type="domain" description="Cyclic nucleotide-binding" evidence="4">
    <location>
        <begin position="31"/>
        <end position="151"/>
    </location>
</feature>
<dbReference type="SUPFAM" id="SSF51206">
    <property type="entry name" value="cAMP-binding domain-like"/>
    <property type="match status" value="1"/>
</dbReference>
<dbReference type="Gene3D" id="2.60.120.10">
    <property type="entry name" value="Jelly Rolls"/>
    <property type="match status" value="1"/>
</dbReference>
<dbReference type="PANTHER" id="PTHR24567">
    <property type="entry name" value="CRP FAMILY TRANSCRIPTIONAL REGULATORY PROTEIN"/>
    <property type="match status" value="1"/>
</dbReference>
<keyword evidence="1" id="KW-0805">Transcription regulation</keyword>
<name>A0ABU1WJY2_9BURK</name>
<evidence type="ECO:0000313" key="6">
    <source>
        <dbReference type="Proteomes" id="UP001265700"/>
    </source>
</evidence>
<evidence type="ECO:0000256" key="2">
    <source>
        <dbReference type="ARBA" id="ARBA00023125"/>
    </source>
</evidence>
<proteinExistence type="predicted"/>
<accession>A0ABU1WJY2</accession>
<keyword evidence="3" id="KW-0804">Transcription</keyword>
<dbReference type="Proteomes" id="UP001265700">
    <property type="component" value="Unassembled WGS sequence"/>
</dbReference>
<dbReference type="InterPro" id="IPR014710">
    <property type="entry name" value="RmlC-like_jellyroll"/>
</dbReference>
<dbReference type="InterPro" id="IPR012318">
    <property type="entry name" value="HTH_CRP"/>
</dbReference>
<evidence type="ECO:0000259" key="4">
    <source>
        <dbReference type="SMART" id="SM00100"/>
    </source>
</evidence>
<keyword evidence="6" id="KW-1185">Reference proteome</keyword>
<dbReference type="InterPro" id="IPR036390">
    <property type="entry name" value="WH_DNA-bd_sf"/>
</dbReference>
<dbReference type="SUPFAM" id="SSF46785">
    <property type="entry name" value="Winged helix' DNA-binding domain"/>
    <property type="match status" value="1"/>
</dbReference>
<organism evidence="5 6">
    <name type="scientific">Hydrogenophaga palleronii</name>
    <dbReference type="NCBI Taxonomy" id="65655"/>
    <lineage>
        <taxon>Bacteria</taxon>
        <taxon>Pseudomonadati</taxon>
        <taxon>Pseudomonadota</taxon>
        <taxon>Betaproteobacteria</taxon>
        <taxon>Burkholderiales</taxon>
        <taxon>Comamonadaceae</taxon>
        <taxon>Hydrogenophaga</taxon>
    </lineage>
</organism>
<dbReference type="SMART" id="SM00100">
    <property type="entry name" value="cNMP"/>
    <property type="match status" value="1"/>
</dbReference>
<dbReference type="EMBL" id="JAVDWU010000002">
    <property type="protein sequence ID" value="MDR7149561.1"/>
    <property type="molecule type" value="Genomic_DNA"/>
</dbReference>
<sequence length="258" mass="28273">MKLVTIANRDSRKGMSGELVPTSSEIKLNELLSALPETQIARWLPHLELVEMPLGAVLYESGKLESHAFFPTSGIISLLYVMKNGDSAEIAVVGNEGMVGVALFMGGNTTTSRAVVQAAGLGYRLKASYMSEAFDLGGPVAKLLLRYTQALMTQMAQTAVCNRHHSLDEQLCRWMLLSLDRLPGNELAMTQELISNMLGVRREGVTEAALKIQAAGIISYTRGRIKVLDRVGLEQRACECYSVVKVEYDRLLPHQMAS</sequence>